<reference evidence="1 2" key="1">
    <citation type="submission" date="2011-11" db="EMBL/GenBank/DDBJ databases">
        <title>Improved High-Quality Draft sequence of Beggiatoa alba B18lD.</title>
        <authorList>
            <consortium name="US DOE Joint Genome Institute"/>
            <person name="Lucas S."/>
            <person name="Han J."/>
            <person name="Lapidus A."/>
            <person name="Cheng J.-F."/>
            <person name="Goodwin L."/>
            <person name="Pitluck S."/>
            <person name="Peters L."/>
            <person name="Mikhailova N."/>
            <person name="Held B."/>
            <person name="Detter J.C."/>
            <person name="Han C."/>
            <person name="Tapia R."/>
            <person name="Land M."/>
            <person name="Hauser L."/>
            <person name="Kyrpides N."/>
            <person name="Ivanova N."/>
            <person name="Pagani I."/>
            <person name="Samuel K."/>
            <person name="Teske A."/>
            <person name="Mueller J."/>
            <person name="Woyke T."/>
        </authorList>
    </citation>
    <scope>NUCLEOTIDE SEQUENCE [LARGE SCALE GENOMIC DNA]</scope>
    <source>
        <strain evidence="1 2">B18LD</strain>
    </source>
</reference>
<dbReference type="HOGENOM" id="CLU_1270249_0_0_6"/>
<evidence type="ECO:0000313" key="1">
    <source>
        <dbReference type="EMBL" id="EIJ41413.1"/>
    </source>
</evidence>
<dbReference type="Proteomes" id="UP000005744">
    <property type="component" value="Unassembled WGS sequence"/>
</dbReference>
<dbReference type="STRING" id="395493.BegalDRAFT_0495"/>
<protein>
    <submittedName>
        <fullName evidence="1">Uncharacterized protein</fullName>
    </submittedName>
</protein>
<accession>I3CCS0</accession>
<dbReference type="eggNOG" id="ENOG5033H34">
    <property type="taxonomic scope" value="Bacteria"/>
</dbReference>
<organism evidence="1 2">
    <name type="scientific">Beggiatoa alba B18LD</name>
    <dbReference type="NCBI Taxonomy" id="395493"/>
    <lineage>
        <taxon>Bacteria</taxon>
        <taxon>Pseudomonadati</taxon>
        <taxon>Pseudomonadota</taxon>
        <taxon>Gammaproteobacteria</taxon>
        <taxon>Thiotrichales</taxon>
        <taxon>Thiotrichaceae</taxon>
        <taxon>Beggiatoa</taxon>
    </lineage>
</organism>
<gene>
    <name evidence="1" type="ORF">BegalDRAFT_0495</name>
</gene>
<proteinExistence type="predicted"/>
<name>I3CCS0_9GAMM</name>
<dbReference type="AlphaFoldDB" id="I3CCS0"/>
<evidence type="ECO:0000313" key="2">
    <source>
        <dbReference type="Proteomes" id="UP000005744"/>
    </source>
</evidence>
<sequence length="217" mass="25529">MSLFFMLGLLLGIYHAGRLGVADVLTRQIRQEMQQWKQTPEHVNQVRWSFIYRKTQTLAELIPQSPDVLELQAQLYYWQLRFIVADVQTLHEMVQTQALNHFLYAAQKRPSSAYTWSNIALLKYYLRQYDTQFFQALKNTALLGSWEPLMQRQVIEIGLINWYYLPPALQTVVVQTIEHGLQMPFNQVSQLIQQYRRHAVICQTQQPNTPLLTKICS</sequence>
<keyword evidence="2" id="KW-1185">Reference proteome</keyword>
<dbReference type="EMBL" id="JH600070">
    <property type="protein sequence ID" value="EIJ41413.1"/>
    <property type="molecule type" value="Genomic_DNA"/>
</dbReference>